<reference evidence="1" key="2">
    <citation type="submission" date="2020-06" db="EMBL/GenBank/DDBJ databases">
        <authorList>
            <person name="Sheffer M."/>
        </authorList>
    </citation>
    <scope>NUCLEOTIDE SEQUENCE</scope>
</reference>
<organism evidence="1 2">
    <name type="scientific">Argiope bruennichi</name>
    <name type="common">Wasp spider</name>
    <name type="synonym">Aranea bruennichi</name>
    <dbReference type="NCBI Taxonomy" id="94029"/>
    <lineage>
        <taxon>Eukaryota</taxon>
        <taxon>Metazoa</taxon>
        <taxon>Ecdysozoa</taxon>
        <taxon>Arthropoda</taxon>
        <taxon>Chelicerata</taxon>
        <taxon>Arachnida</taxon>
        <taxon>Araneae</taxon>
        <taxon>Araneomorphae</taxon>
        <taxon>Entelegynae</taxon>
        <taxon>Araneoidea</taxon>
        <taxon>Araneidae</taxon>
        <taxon>Argiope</taxon>
    </lineage>
</organism>
<dbReference type="Proteomes" id="UP000807504">
    <property type="component" value="Unassembled WGS sequence"/>
</dbReference>
<gene>
    <name evidence="1" type="ORF">HNY73_007482</name>
</gene>
<reference evidence="1" key="1">
    <citation type="journal article" date="2020" name="bioRxiv">
        <title>Chromosome-level reference genome of the European wasp spider Argiope bruennichi: a resource for studies on range expansion and evolutionary adaptation.</title>
        <authorList>
            <person name="Sheffer M.M."/>
            <person name="Hoppe A."/>
            <person name="Krehenwinkel H."/>
            <person name="Uhl G."/>
            <person name="Kuss A.W."/>
            <person name="Jensen L."/>
            <person name="Jensen C."/>
            <person name="Gillespie R.G."/>
            <person name="Hoff K.J."/>
            <person name="Prost S."/>
        </authorList>
    </citation>
    <scope>NUCLEOTIDE SEQUENCE</scope>
</reference>
<keyword evidence="2" id="KW-1185">Reference proteome</keyword>
<name>A0A8T0FF02_ARGBR</name>
<dbReference type="EMBL" id="JABXBU010000012">
    <property type="protein sequence ID" value="KAF8789551.1"/>
    <property type="molecule type" value="Genomic_DNA"/>
</dbReference>
<sequence>MVMKNAVSSRAKTDLSRLYDELEGKLRALESLGRTKEKFGDFLAPLVESCLPEEVLKTWERNRNHHELCDNTAEKNTRSLENLMTFLRQEVQGEEMVVLARTGFAANQITRKKEYVPAPLNEISGDMATTAALVTGPKPCLPVSPMSSGSVKWGEQGLVTIGKPPATTHLRKSLDHVSSSSGTRFPLRVAGFDVTKHVQAMAAIREFQNHPLLLSRLRRKIFKMMEDLARAPLSKTAVWRKSNLPLLRFLGFIFPCSGGVHMREMHMFSPATVNVMNPKRGIHSRGGSHPPHLW</sequence>
<dbReference type="AlphaFoldDB" id="A0A8T0FF02"/>
<evidence type="ECO:0000313" key="2">
    <source>
        <dbReference type="Proteomes" id="UP000807504"/>
    </source>
</evidence>
<protein>
    <submittedName>
        <fullName evidence="1">Uncharacterized protein</fullName>
    </submittedName>
</protein>
<evidence type="ECO:0000313" key="1">
    <source>
        <dbReference type="EMBL" id="KAF8789551.1"/>
    </source>
</evidence>
<comment type="caution">
    <text evidence="1">The sequence shown here is derived from an EMBL/GenBank/DDBJ whole genome shotgun (WGS) entry which is preliminary data.</text>
</comment>
<proteinExistence type="predicted"/>
<accession>A0A8T0FF02</accession>